<comment type="caution">
    <text evidence="2">The sequence shown here is derived from an EMBL/GenBank/DDBJ whole genome shotgun (WGS) entry which is preliminary data.</text>
</comment>
<sequence>MTALSLENGHDDACGVMQRQQLSRRGGLHEGHVAQGDQPTGCVRRRSHRGGQAVAHAGGGQSQHFQAFLSGQLGAPGGSARDHCQAGQIQALPEAKGGLQYCRFGVTGQWCLQLVVTARCAETATGSGCQDEHLYPCHP</sequence>
<organism evidence="2 3">
    <name type="scientific">Pseudomonas oryzihabitans</name>
    <dbReference type="NCBI Taxonomy" id="47885"/>
    <lineage>
        <taxon>Bacteria</taxon>
        <taxon>Pseudomonadati</taxon>
        <taxon>Pseudomonadota</taxon>
        <taxon>Gammaproteobacteria</taxon>
        <taxon>Pseudomonadales</taxon>
        <taxon>Pseudomonadaceae</taxon>
        <taxon>Pseudomonas</taxon>
    </lineage>
</organism>
<evidence type="ECO:0000256" key="1">
    <source>
        <dbReference type="SAM" id="MobiDB-lite"/>
    </source>
</evidence>
<reference evidence="2 3" key="1">
    <citation type="submission" date="2016-04" db="EMBL/GenBank/DDBJ databases">
        <title>Draft Genome Sequences of Staphylococcus capitis Strain H36, S. capitis Strain H65, S. cohnii Strain H62, S. hominis Strain H69, Mycobacterium iranicum Strain H39, Plantibacter sp. Strain H53, Pseudomonas oryzihabitans Strain H72, and Microbacterium sp. Strain H83, isolated from residential settings.</title>
        <authorList>
            <person name="Lymperopoulou D."/>
            <person name="Adams R.I."/>
            <person name="Lindow S."/>
            <person name="Coil D.A."/>
            <person name="Jospin G."/>
            <person name="Eisen J.A."/>
        </authorList>
    </citation>
    <scope>NUCLEOTIDE SEQUENCE [LARGE SCALE GENOMIC DNA]</scope>
    <source>
        <strain evidence="2 3">H72</strain>
    </source>
</reference>
<dbReference type="Proteomes" id="UP000078356">
    <property type="component" value="Unassembled WGS sequence"/>
</dbReference>
<protein>
    <submittedName>
        <fullName evidence="2">Uncharacterized protein</fullName>
    </submittedName>
</protein>
<feature type="region of interest" description="Disordered" evidence="1">
    <location>
        <begin position="19"/>
        <end position="57"/>
    </location>
</feature>
<evidence type="ECO:0000313" key="3">
    <source>
        <dbReference type="Proteomes" id="UP000078356"/>
    </source>
</evidence>
<name>A0A178LBZ7_9PSED</name>
<proteinExistence type="predicted"/>
<dbReference type="EMBL" id="LWCR01000034">
    <property type="protein sequence ID" value="OAN26704.1"/>
    <property type="molecule type" value="Genomic_DNA"/>
</dbReference>
<accession>A0A178LBZ7</accession>
<dbReference type="AlphaFoldDB" id="A0A178LBZ7"/>
<evidence type="ECO:0000313" key="2">
    <source>
        <dbReference type="EMBL" id="OAN26704.1"/>
    </source>
</evidence>
<gene>
    <name evidence="2" type="ORF">A4V15_05985</name>
</gene>